<dbReference type="GO" id="GO:0003677">
    <property type="term" value="F:DNA binding"/>
    <property type="evidence" value="ECO:0007669"/>
    <property type="project" value="InterPro"/>
</dbReference>
<name>A0A0F4LWW0_9LACO</name>
<sequence>MSFNNNEYKLVGQKDDKLIIRVKKMSNQTVVITKAVGNVIFDFDHQQYNSDHRNERHQDKFFKKDLVNQDINMMDTLVDRRAIEVASVYDKNTILDKITEKEDQYNWNQLANQLPNALANLTSNQRYAVTQYYCNGIKKNQIAKKMGISKAMAGRHVKTALKKLRQYYGVQN</sequence>
<dbReference type="Proteomes" id="UP000033558">
    <property type="component" value="Unassembled WGS sequence"/>
</dbReference>
<evidence type="ECO:0000259" key="1">
    <source>
        <dbReference type="Pfam" id="PF08281"/>
    </source>
</evidence>
<dbReference type="GO" id="GO:0016987">
    <property type="term" value="F:sigma factor activity"/>
    <property type="evidence" value="ECO:0007669"/>
    <property type="project" value="InterPro"/>
</dbReference>
<dbReference type="RefSeq" id="WP_046315494.1">
    <property type="nucleotide sequence ID" value="NZ_JBHSZT010000003.1"/>
</dbReference>
<dbReference type="SUPFAM" id="SSF88659">
    <property type="entry name" value="Sigma3 and sigma4 domains of RNA polymerase sigma factors"/>
    <property type="match status" value="1"/>
</dbReference>
<dbReference type="Pfam" id="PF08281">
    <property type="entry name" value="Sigma70_r4_2"/>
    <property type="match status" value="1"/>
</dbReference>
<protein>
    <submittedName>
        <fullName evidence="2">Sigma-70 family protein</fullName>
    </submittedName>
</protein>
<dbReference type="Gene3D" id="1.10.10.10">
    <property type="entry name" value="Winged helix-like DNA-binding domain superfamily/Winged helix DNA-binding domain"/>
    <property type="match status" value="1"/>
</dbReference>
<evidence type="ECO:0000313" key="3">
    <source>
        <dbReference type="Proteomes" id="UP000033558"/>
    </source>
</evidence>
<dbReference type="STRING" id="1218492.JG30_02490"/>
<dbReference type="OrthoDB" id="2295712at2"/>
<dbReference type="InterPro" id="IPR014284">
    <property type="entry name" value="RNA_pol_sigma-70_dom"/>
</dbReference>
<organism evidence="2 3">
    <name type="scientific">Bombilactobacillus mellifer</name>
    <dbReference type="NCBI Taxonomy" id="1218492"/>
    <lineage>
        <taxon>Bacteria</taxon>
        <taxon>Bacillati</taxon>
        <taxon>Bacillota</taxon>
        <taxon>Bacilli</taxon>
        <taxon>Lactobacillales</taxon>
        <taxon>Lactobacillaceae</taxon>
        <taxon>Bombilactobacillus</taxon>
    </lineage>
</organism>
<dbReference type="InterPro" id="IPR013324">
    <property type="entry name" value="RNA_pol_sigma_r3/r4-like"/>
</dbReference>
<feature type="domain" description="RNA polymerase sigma factor 70 region 4 type 2" evidence="1">
    <location>
        <begin position="113"/>
        <end position="164"/>
    </location>
</feature>
<gene>
    <name evidence="2" type="ORF">JG30_02490</name>
</gene>
<keyword evidence="3" id="KW-1185">Reference proteome</keyword>
<dbReference type="NCBIfam" id="TIGR02937">
    <property type="entry name" value="sigma70-ECF"/>
    <property type="match status" value="1"/>
</dbReference>
<reference evidence="2 3" key="1">
    <citation type="submission" date="2015-01" db="EMBL/GenBank/DDBJ databases">
        <title>Comparative genomics of the lactic acid bacteria isolated from the honey bee gut.</title>
        <authorList>
            <person name="Ellegaard K.M."/>
            <person name="Tamarit D."/>
            <person name="Javelind E."/>
            <person name="Olofsson T."/>
            <person name="Andersson S.G."/>
            <person name="Vasquez A."/>
        </authorList>
    </citation>
    <scope>NUCLEOTIDE SEQUENCE [LARGE SCALE GENOMIC DNA]</scope>
    <source>
        <strain evidence="2 3">Bin4</strain>
    </source>
</reference>
<dbReference type="HOGENOM" id="CLU_107986_0_0_9"/>
<dbReference type="PATRIC" id="fig|1218492.5.peg.362"/>
<dbReference type="InterPro" id="IPR036388">
    <property type="entry name" value="WH-like_DNA-bd_sf"/>
</dbReference>
<accession>A0A0F4LWW0</accession>
<proteinExistence type="predicted"/>
<dbReference type="AlphaFoldDB" id="A0A0F4LWW0"/>
<dbReference type="GO" id="GO:0006352">
    <property type="term" value="P:DNA-templated transcription initiation"/>
    <property type="evidence" value="ECO:0007669"/>
    <property type="project" value="InterPro"/>
</dbReference>
<comment type="caution">
    <text evidence="2">The sequence shown here is derived from an EMBL/GenBank/DDBJ whole genome shotgun (WGS) entry which is preliminary data.</text>
</comment>
<dbReference type="InterPro" id="IPR013249">
    <property type="entry name" value="RNA_pol_sigma70_r4_t2"/>
</dbReference>
<dbReference type="EMBL" id="JXJQ01000003">
    <property type="protein sequence ID" value="KJY62794.1"/>
    <property type="molecule type" value="Genomic_DNA"/>
</dbReference>
<evidence type="ECO:0000313" key="2">
    <source>
        <dbReference type="EMBL" id="KJY62794.1"/>
    </source>
</evidence>